<reference evidence="1 2" key="2">
    <citation type="journal article" date="2018" name="Hortic Res">
        <title>Improved Brassica rapa reference genome by single-molecule sequencing and chromosome conformation capture technologies.</title>
        <authorList>
            <person name="Zhang L."/>
            <person name="Cai X."/>
            <person name="Wu J."/>
            <person name="Liu M."/>
            <person name="Grob S."/>
            <person name="Cheng F."/>
            <person name="Liang J."/>
            <person name="Cai C."/>
            <person name="Liu Z."/>
            <person name="Liu B."/>
            <person name="Wang F."/>
            <person name="Li S."/>
            <person name="Liu F."/>
            <person name="Li X."/>
            <person name="Cheng L."/>
            <person name="Yang W."/>
            <person name="Li M.H."/>
            <person name="Grossniklaus U."/>
            <person name="Zheng H."/>
            <person name="Wang X."/>
        </authorList>
    </citation>
    <scope>NUCLEOTIDE SEQUENCE [LARGE SCALE GENOMIC DNA]</scope>
    <source>
        <strain evidence="1 2">cv. Chiifu-401-42</strain>
    </source>
</reference>
<dbReference type="GO" id="GO:0006289">
    <property type="term" value="P:nucleotide-excision repair"/>
    <property type="evidence" value="ECO:0000318"/>
    <property type="project" value="GO_Central"/>
</dbReference>
<accession>M4CES0</accession>
<dbReference type="InParanoid" id="M4CES0"/>
<dbReference type="Gene3D" id="2.40.50.140">
    <property type="entry name" value="Nucleic acid-binding proteins"/>
    <property type="match status" value="2"/>
</dbReference>
<keyword evidence="2" id="KW-1185">Reference proteome</keyword>
<evidence type="ECO:0000313" key="2">
    <source>
        <dbReference type="Proteomes" id="UP000011750"/>
    </source>
</evidence>
<evidence type="ECO:0008006" key="3">
    <source>
        <dbReference type="Google" id="ProtNLM"/>
    </source>
</evidence>
<reference evidence="1" key="3">
    <citation type="submission" date="2023-03" db="UniProtKB">
        <authorList>
            <consortium name="EnsemblPlants"/>
        </authorList>
    </citation>
    <scope>IDENTIFICATION</scope>
    <source>
        <strain evidence="1">cv. Chiifu-401-42</strain>
    </source>
</reference>
<dbReference type="InterPro" id="IPR012340">
    <property type="entry name" value="NA-bd_OB-fold"/>
</dbReference>
<dbReference type="Proteomes" id="UP000011750">
    <property type="component" value="Chromosome A10"/>
</dbReference>
<dbReference type="AlphaFoldDB" id="M4CES0"/>
<dbReference type="GO" id="GO:0005662">
    <property type="term" value="C:DNA replication factor A complex"/>
    <property type="evidence" value="ECO:0000318"/>
    <property type="project" value="GO_Central"/>
</dbReference>
<dbReference type="STRING" id="51351.M4CES0"/>
<proteinExistence type="predicted"/>
<dbReference type="PANTHER" id="PTHR47165">
    <property type="entry name" value="OS03G0429900 PROTEIN"/>
    <property type="match status" value="1"/>
</dbReference>
<dbReference type="GO" id="GO:0043047">
    <property type="term" value="F:single-stranded telomeric DNA binding"/>
    <property type="evidence" value="ECO:0000318"/>
    <property type="project" value="GO_Central"/>
</dbReference>
<protein>
    <recommendedName>
        <fullName evidence="3">Replication factor A C-terminal domain-containing protein</fullName>
    </recommendedName>
</protein>
<evidence type="ECO:0000313" key="1">
    <source>
        <dbReference type="EnsemblPlants" id="Bra002701.1-P"/>
    </source>
</evidence>
<sequence>MLEFMGITLLFLDEKVRIQFTLRLQNSVIHRFIPAGRSPYYRPLLKAGSVMRVSRYEIVGQIQSVQDSDLAAAGVMTRVVVPFLIEPMVVVYLSLWDDVASMFRGLISSGDRTQSVMVVTTVNPKIFGGNLYLNATPATKFDFDPALQAIAEFTASLKGPSGEAFPCIDTKHGIKKKEVVSIGERNKFITNSDEQTHEADLICKARAVEVLQQNGWFFISCTGCSKKLDKFGSSLRCNRCANPNVTGVIKYRVELFVDDGDDNAIFVVFDREMVKLTKQDAPGLTLDETFKITADEFVQVEGGEASASASKNVKGEAYETSPSLMEAQKAPVNTPSLEVAFSVVVLVEFPVDSGVLNALFGSVEKIEVEKDSGVSWFRDDSGGR</sequence>
<dbReference type="EnsemblPlants" id="Bra002701.1">
    <property type="protein sequence ID" value="Bra002701.1-P"/>
    <property type="gene ID" value="Bra002701"/>
</dbReference>
<dbReference type="GO" id="GO:0006260">
    <property type="term" value="P:DNA replication"/>
    <property type="evidence" value="ECO:0000318"/>
    <property type="project" value="GO_Central"/>
</dbReference>
<dbReference type="GO" id="GO:0007004">
    <property type="term" value="P:telomere maintenance via telomerase"/>
    <property type="evidence" value="ECO:0000318"/>
    <property type="project" value="GO_Central"/>
</dbReference>
<dbReference type="GO" id="GO:0003684">
    <property type="term" value="F:damaged DNA binding"/>
    <property type="evidence" value="ECO:0000318"/>
    <property type="project" value="GO_Central"/>
</dbReference>
<dbReference type="PANTHER" id="PTHR47165:SF4">
    <property type="entry name" value="OS03G0429900 PROTEIN"/>
    <property type="match status" value="1"/>
</dbReference>
<dbReference type="eggNOG" id="KOG0987">
    <property type="taxonomic scope" value="Eukaryota"/>
</dbReference>
<name>M4CES0_BRACM</name>
<dbReference type="GO" id="GO:0051321">
    <property type="term" value="P:meiotic cell cycle"/>
    <property type="evidence" value="ECO:0000318"/>
    <property type="project" value="GO_Central"/>
</dbReference>
<dbReference type="SUPFAM" id="SSF50249">
    <property type="entry name" value="Nucleic acid-binding proteins"/>
    <property type="match status" value="1"/>
</dbReference>
<dbReference type="Gramene" id="Bra002701.1">
    <property type="protein sequence ID" value="Bra002701.1-P"/>
    <property type="gene ID" value="Bra002701"/>
</dbReference>
<reference evidence="1 2" key="1">
    <citation type="journal article" date="2011" name="Nat. Genet.">
        <title>The genome of the mesopolyploid crop species Brassica rapa.</title>
        <authorList>
            <consortium name="Brassica rapa Genome Sequencing Project Consortium"/>
            <person name="Wang X."/>
            <person name="Wang H."/>
            <person name="Wang J."/>
            <person name="Sun R."/>
            <person name="Wu J."/>
            <person name="Liu S."/>
            <person name="Bai Y."/>
            <person name="Mun J.H."/>
            <person name="Bancroft I."/>
            <person name="Cheng F."/>
            <person name="Huang S."/>
            <person name="Li X."/>
            <person name="Hua W."/>
            <person name="Wang J."/>
            <person name="Wang X."/>
            <person name="Freeling M."/>
            <person name="Pires J.C."/>
            <person name="Paterson A.H."/>
            <person name="Chalhoub B."/>
            <person name="Wang B."/>
            <person name="Hayward A."/>
            <person name="Sharpe A.G."/>
            <person name="Park B.S."/>
            <person name="Weisshaar B."/>
            <person name="Liu B."/>
            <person name="Li B."/>
            <person name="Liu B."/>
            <person name="Tong C."/>
            <person name="Song C."/>
            <person name="Duran C."/>
            <person name="Peng C."/>
            <person name="Geng C."/>
            <person name="Koh C."/>
            <person name="Lin C."/>
            <person name="Edwards D."/>
            <person name="Mu D."/>
            <person name="Shen D."/>
            <person name="Soumpourou E."/>
            <person name="Li F."/>
            <person name="Fraser F."/>
            <person name="Conant G."/>
            <person name="Lassalle G."/>
            <person name="King G.J."/>
            <person name="Bonnema G."/>
            <person name="Tang H."/>
            <person name="Wang H."/>
            <person name="Belcram H."/>
            <person name="Zhou H."/>
            <person name="Hirakawa H."/>
            <person name="Abe H."/>
            <person name="Guo H."/>
            <person name="Wang H."/>
            <person name="Jin H."/>
            <person name="Parkin I.A."/>
            <person name="Batley J."/>
            <person name="Kim J.S."/>
            <person name="Just J."/>
            <person name="Li J."/>
            <person name="Xu J."/>
            <person name="Deng J."/>
            <person name="Kim J.A."/>
            <person name="Li J."/>
            <person name="Yu J."/>
            <person name="Meng J."/>
            <person name="Wang J."/>
            <person name="Min J."/>
            <person name="Poulain J."/>
            <person name="Wang J."/>
            <person name="Hatakeyama K."/>
            <person name="Wu K."/>
            <person name="Wang L."/>
            <person name="Fang L."/>
            <person name="Trick M."/>
            <person name="Links M.G."/>
            <person name="Zhao M."/>
            <person name="Jin M."/>
            <person name="Ramchiary N."/>
            <person name="Drou N."/>
            <person name="Berkman P.J."/>
            <person name="Cai Q."/>
            <person name="Huang Q."/>
            <person name="Li R."/>
            <person name="Tabata S."/>
            <person name="Cheng S."/>
            <person name="Zhang S."/>
            <person name="Zhang S."/>
            <person name="Huang S."/>
            <person name="Sato S."/>
            <person name="Sun S."/>
            <person name="Kwon S.J."/>
            <person name="Choi S.R."/>
            <person name="Lee T.H."/>
            <person name="Fan W."/>
            <person name="Zhao X."/>
            <person name="Tan X."/>
            <person name="Xu X."/>
            <person name="Wang Y."/>
            <person name="Qiu Y."/>
            <person name="Yin Y."/>
            <person name="Li Y."/>
            <person name="Du Y."/>
            <person name="Liao Y."/>
            <person name="Lim Y."/>
            <person name="Narusaka Y."/>
            <person name="Wang Y."/>
            <person name="Wang Z."/>
            <person name="Li Z."/>
            <person name="Wang Z."/>
            <person name="Xiong Z."/>
            <person name="Zhang Z."/>
        </authorList>
    </citation>
    <scope>NUCLEOTIDE SEQUENCE [LARGE SCALE GENOMIC DNA]</scope>
    <source>
        <strain evidence="1 2">cv. Chiifu-401-42</strain>
    </source>
</reference>
<dbReference type="HOGENOM" id="CLU_019382_2_0_1"/>
<organism evidence="1 2">
    <name type="scientific">Brassica campestris</name>
    <name type="common">Field mustard</name>
    <dbReference type="NCBI Taxonomy" id="3711"/>
    <lineage>
        <taxon>Eukaryota</taxon>
        <taxon>Viridiplantae</taxon>
        <taxon>Streptophyta</taxon>
        <taxon>Embryophyta</taxon>
        <taxon>Tracheophyta</taxon>
        <taxon>Spermatophyta</taxon>
        <taxon>Magnoliopsida</taxon>
        <taxon>eudicotyledons</taxon>
        <taxon>Gunneridae</taxon>
        <taxon>Pentapetalae</taxon>
        <taxon>rosids</taxon>
        <taxon>malvids</taxon>
        <taxon>Brassicales</taxon>
        <taxon>Brassicaceae</taxon>
        <taxon>Brassiceae</taxon>
        <taxon>Brassica</taxon>
    </lineage>
</organism>
<dbReference type="GO" id="GO:0000724">
    <property type="term" value="P:double-strand break repair via homologous recombination"/>
    <property type="evidence" value="ECO:0000318"/>
    <property type="project" value="GO_Central"/>
</dbReference>